<comment type="subcellular location">
    <subcellularLocation>
        <location evidence="1">Cell outer membrane</location>
    </subcellularLocation>
</comment>
<name>A0A1S1MQN6_9GAMM</name>
<evidence type="ECO:0000256" key="5">
    <source>
        <dbReference type="ARBA" id="ARBA00023237"/>
    </source>
</evidence>
<evidence type="ECO:0000313" key="6">
    <source>
        <dbReference type="EMBL" id="OHU91065.1"/>
    </source>
</evidence>
<dbReference type="PANTHER" id="PTHR38776">
    <property type="entry name" value="MLTA-INTERACTING PROTEIN-RELATED"/>
    <property type="match status" value="1"/>
</dbReference>
<dbReference type="STRING" id="1859457.BET10_09360"/>
<accession>A0A1S1MQN6</accession>
<evidence type="ECO:0008006" key="8">
    <source>
        <dbReference type="Google" id="ProtNLM"/>
    </source>
</evidence>
<evidence type="ECO:0000256" key="2">
    <source>
        <dbReference type="ARBA" id="ARBA00005722"/>
    </source>
</evidence>
<evidence type="ECO:0000313" key="7">
    <source>
        <dbReference type="Proteomes" id="UP000179786"/>
    </source>
</evidence>
<dbReference type="InterPro" id="IPR010583">
    <property type="entry name" value="MipA"/>
</dbReference>
<evidence type="ECO:0000256" key="1">
    <source>
        <dbReference type="ARBA" id="ARBA00004442"/>
    </source>
</evidence>
<comment type="similarity">
    <text evidence="2">Belongs to the MipA/OmpV family.</text>
</comment>
<evidence type="ECO:0000256" key="4">
    <source>
        <dbReference type="ARBA" id="ARBA00023136"/>
    </source>
</evidence>
<comment type="caution">
    <text evidence="6">The sequence shown here is derived from an EMBL/GenBank/DDBJ whole genome shotgun (WGS) entry which is preliminary data.</text>
</comment>
<dbReference type="Proteomes" id="UP000179786">
    <property type="component" value="Unassembled WGS sequence"/>
</dbReference>
<dbReference type="PANTHER" id="PTHR38776:SF1">
    <property type="entry name" value="MLTA-INTERACTING PROTEIN-RELATED"/>
    <property type="match status" value="1"/>
</dbReference>
<keyword evidence="7" id="KW-1185">Reference proteome</keyword>
<dbReference type="GO" id="GO:0009279">
    <property type="term" value="C:cell outer membrane"/>
    <property type="evidence" value="ECO:0007669"/>
    <property type="project" value="UniProtKB-SubCell"/>
</dbReference>
<keyword evidence="5" id="KW-0998">Cell outer membrane</keyword>
<keyword evidence="4" id="KW-0472">Membrane</keyword>
<keyword evidence="3" id="KW-0732">Signal</keyword>
<dbReference type="AlphaFoldDB" id="A0A1S1MQN6"/>
<gene>
    <name evidence="6" type="ORF">BET10_09360</name>
</gene>
<dbReference type="RefSeq" id="WP_070984603.1">
    <property type="nucleotide sequence ID" value="NZ_MKJU01000025.1"/>
</dbReference>
<protein>
    <recommendedName>
        <fullName evidence="8">Structural protein MipA</fullName>
    </recommendedName>
</protein>
<evidence type="ECO:0000256" key="3">
    <source>
        <dbReference type="ARBA" id="ARBA00022729"/>
    </source>
</evidence>
<sequence length="279" mass="32023">MLRTLTKLIIITVVLSSTAYASNRLYSDNTLTPTNGLYLDINMGLGYLLEDSYLIGANVKDGVELLNVNVFASYGNWYLDADRSQLSGGWIVGYSAIEHSNWDLDVIVTQAQDGFDEKGFNLYNSDEIPQLKGITQRAFDVTGGLRLSRRFGDNQASLELLQDISSTHNGWIVSTFYSKIIPWQNWEFRTGLGINIYSRDFTNYYFGISPKEQRVDRPVYRPKSAMSVVYEFHAEYPLNENWIFLAGWMTTWFSQQIYRSPIVAQNYQHKAKIGVRYVF</sequence>
<organism evidence="6 7">
    <name type="scientific">Pseudoalteromonas amylolytica</name>
    <dbReference type="NCBI Taxonomy" id="1859457"/>
    <lineage>
        <taxon>Bacteria</taxon>
        <taxon>Pseudomonadati</taxon>
        <taxon>Pseudomonadota</taxon>
        <taxon>Gammaproteobacteria</taxon>
        <taxon>Alteromonadales</taxon>
        <taxon>Pseudoalteromonadaceae</taxon>
        <taxon>Pseudoalteromonas</taxon>
    </lineage>
</organism>
<dbReference type="Pfam" id="PF06629">
    <property type="entry name" value="MipA"/>
    <property type="match status" value="1"/>
</dbReference>
<proteinExistence type="inferred from homology"/>
<dbReference type="EMBL" id="MKJU01000025">
    <property type="protein sequence ID" value="OHU91065.1"/>
    <property type="molecule type" value="Genomic_DNA"/>
</dbReference>
<reference evidence="6 7" key="1">
    <citation type="submission" date="2016-09" db="EMBL/GenBank/DDBJ databases">
        <title>Pseudoalteromonas amylolytica sp. nov., isolated from the surface seawater.</title>
        <authorList>
            <person name="Wu Y.-H."/>
            <person name="Cheng H."/>
            <person name="Jin X.-B."/>
            <person name="Wang C.-S."/>
            <person name="Xu X.-W."/>
        </authorList>
    </citation>
    <scope>NUCLEOTIDE SEQUENCE [LARGE SCALE GENOMIC DNA]</scope>
    <source>
        <strain evidence="6 7">JW1</strain>
    </source>
</reference>
<dbReference type="OrthoDB" id="8562138at2"/>